<comment type="caution">
    <text evidence="4">The sequence shown here is derived from an EMBL/GenBank/DDBJ whole genome shotgun (WGS) entry which is preliminary data.</text>
</comment>
<evidence type="ECO:0000256" key="1">
    <source>
        <dbReference type="ARBA" id="ARBA00022679"/>
    </source>
</evidence>
<feature type="active site" description="Nucleophile" evidence="2">
    <location>
        <position position="159"/>
    </location>
</feature>
<dbReference type="SUPFAM" id="SSF53474">
    <property type="entry name" value="alpha/beta-Hydrolases"/>
    <property type="match status" value="1"/>
</dbReference>
<keyword evidence="2" id="KW-0028">Amino-acid biosynthesis</keyword>
<dbReference type="InterPro" id="IPR008220">
    <property type="entry name" value="HAT_MetX-like"/>
</dbReference>
<sequence length="375" mass="39885">MTADTERRHVELPSEDGRLGTVDIGSLELENGEILPNVTIAVQRWGALSPTRDNVVLVEHALTGDSHVTGPAGPDHPSPGWWSGMVGPGAPIDTDRWCVVSTNVLGGCRGTTGPGSPAPDGKAWGSRFPRITIRDQIAAELAFVDALGIDTLAAVTGGSMGGMRTLEWIVSHPTRIRSALVLAVGARATADQIGIQTTQIAAIANDPDWQGGDYYGTGRRPEAGLGIARRMAHLSYRSEEELDSRFSNDSQGDEDPWLGGRYAVQSYLDHQATKLVARFDPGTYVVLSDAMNRHDVGRGRGGIAAALGSTPVPTIVAGVDSDRLYPLRLQQEIADGLPGCDVLRVLQSRDGHDGFLTEADAVAELLLELMELAKS</sequence>
<feature type="binding site" evidence="2">
    <location>
        <position position="353"/>
    </location>
    <ligand>
        <name>substrate</name>
    </ligand>
</feature>
<keyword evidence="2 4" id="KW-0012">Acyltransferase</keyword>
<dbReference type="GO" id="GO:0004414">
    <property type="term" value="F:homoserine O-acetyltransferase activity"/>
    <property type="evidence" value="ECO:0007669"/>
    <property type="project" value="UniProtKB-EC"/>
</dbReference>
<comment type="function">
    <text evidence="2">Transfers an acetyl group from acetyl-CoA to L-homoserine, forming acetyl-L-homoserine.</text>
</comment>
<evidence type="ECO:0000256" key="2">
    <source>
        <dbReference type="HAMAP-Rule" id="MF_00296"/>
    </source>
</evidence>
<feature type="domain" description="AB hydrolase-1" evidence="3">
    <location>
        <begin position="54"/>
        <end position="358"/>
    </location>
</feature>
<keyword evidence="5" id="KW-1185">Reference proteome</keyword>
<comment type="caution">
    <text evidence="2">Lacks conserved residue(s) required for the propagation of feature annotation.</text>
</comment>
<name>A0ABU7JY13_9NOCA</name>
<protein>
    <recommendedName>
        <fullName evidence="2">Homoserine O-acetyltransferase</fullName>
        <shortName evidence="2">HAT</shortName>
        <ecNumber evidence="2">2.3.1.31</ecNumber>
    </recommendedName>
    <alternativeName>
        <fullName evidence="2">Homoserine transacetylase</fullName>
        <shortName evidence="2">HTA</shortName>
    </alternativeName>
</protein>
<keyword evidence="2" id="KW-0963">Cytoplasm</keyword>
<gene>
    <name evidence="2" type="primary">metXA</name>
    <name evidence="4" type="ORF">Q8814_18960</name>
</gene>
<dbReference type="NCBIfam" id="TIGR01392">
    <property type="entry name" value="homoserO_Ac_trn"/>
    <property type="match status" value="1"/>
</dbReference>
<dbReference type="PANTHER" id="PTHR32268">
    <property type="entry name" value="HOMOSERINE O-ACETYLTRANSFERASE"/>
    <property type="match status" value="1"/>
</dbReference>
<dbReference type="Pfam" id="PF00561">
    <property type="entry name" value="Abhydrolase_1"/>
    <property type="match status" value="1"/>
</dbReference>
<feature type="active site" evidence="2">
    <location>
        <position position="322"/>
    </location>
</feature>
<comment type="pathway">
    <text evidence="2">Amino-acid biosynthesis; L-methionine biosynthesis via de novo pathway; O-acetyl-L-homoserine from L-homoserine: step 1/1.</text>
</comment>
<keyword evidence="1 2" id="KW-0808">Transferase</keyword>
<dbReference type="EMBL" id="JAUZMZ010000124">
    <property type="protein sequence ID" value="MEE2034167.1"/>
    <property type="molecule type" value="Genomic_DNA"/>
</dbReference>
<organism evidence="4 5">
    <name type="scientific">Rhodococcus chondri</name>
    <dbReference type="NCBI Taxonomy" id="3065941"/>
    <lineage>
        <taxon>Bacteria</taxon>
        <taxon>Bacillati</taxon>
        <taxon>Actinomycetota</taxon>
        <taxon>Actinomycetes</taxon>
        <taxon>Mycobacteriales</taxon>
        <taxon>Nocardiaceae</taxon>
        <taxon>Rhodococcus</taxon>
    </lineage>
</organism>
<dbReference type="PIRSF" id="PIRSF000443">
    <property type="entry name" value="Homoser_Ac_trans"/>
    <property type="match status" value="1"/>
</dbReference>
<proteinExistence type="inferred from homology"/>
<evidence type="ECO:0000313" key="5">
    <source>
        <dbReference type="Proteomes" id="UP001331936"/>
    </source>
</evidence>
<dbReference type="EC" id="2.3.1.31" evidence="2"/>
<dbReference type="RefSeq" id="WP_330153540.1">
    <property type="nucleotide sequence ID" value="NZ_JAUZMZ010000124.1"/>
</dbReference>
<keyword evidence="2" id="KW-0486">Methionine biosynthesis</keyword>
<comment type="similarity">
    <text evidence="2">Belongs to the AB hydrolase superfamily. MetX family.</text>
</comment>
<dbReference type="PANTHER" id="PTHR32268:SF11">
    <property type="entry name" value="HOMOSERINE O-ACETYLTRANSFERASE"/>
    <property type="match status" value="1"/>
</dbReference>
<feature type="active site" evidence="2">
    <location>
        <position position="352"/>
    </location>
</feature>
<dbReference type="HAMAP" id="MF_00296">
    <property type="entry name" value="MetX_acyltransf"/>
    <property type="match status" value="1"/>
</dbReference>
<comment type="catalytic activity">
    <reaction evidence="2">
        <text>L-homoserine + acetyl-CoA = O-acetyl-L-homoserine + CoA</text>
        <dbReference type="Rhea" id="RHEA:13701"/>
        <dbReference type="ChEBI" id="CHEBI:57287"/>
        <dbReference type="ChEBI" id="CHEBI:57288"/>
        <dbReference type="ChEBI" id="CHEBI:57476"/>
        <dbReference type="ChEBI" id="CHEBI:57716"/>
        <dbReference type="EC" id="2.3.1.31"/>
    </reaction>
</comment>
<comment type="subcellular location">
    <subcellularLocation>
        <location evidence="2">Cytoplasm</location>
    </subcellularLocation>
</comment>
<feature type="binding site" evidence="2">
    <location>
        <position position="229"/>
    </location>
    <ligand>
        <name>substrate</name>
    </ligand>
</feature>
<dbReference type="Proteomes" id="UP001331936">
    <property type="component" value="Unassembled WGS sequence"/>
</dbReference>
<evidence type="ECO:0000259" key="3">
    <source>
        <dbReference type="Pfam" id="PF00561"/>
    </source>
</evidence>
<comment type="subunit">
    <text evidence="2">Homodimer.</text>
</comment>
<dbReference type="NCBIfam" id="NF001209">
    <property type="entry name" value="PRK00175.1"/>
    <property type="match status" value="1"/>
</dbReference>
<dbReference type="Gene3D" id="3.40.50.1820">
    <property type="entry name" value="alpha/beta hydrolase"/>
    <property type="match status" value="1"/>
</dbReference>
<dbReference type="InterPro" id="IPR029058">
    <property type="entry name" value="AB_hydrolase_fold"/>
</dbReference>
<accession>A0ABU7JY13</accession>
<reference evidence="4 5" key="1">
    <citation type="submission" date="2023-08" db="EMBL/GenBank/DDBJ databases">
        <authorList>
            <person name="Girao M."/>
            <person name="Carvalho M.F."/>
        </authorList>
    </citation>
    <scope>NUCLEOTIDE SEQUENCE [LARGE SCALE GENOMIC DNA]</scope>
    <source>
        <strain evidence="4 5">CC-R104</strain>
    </source>
</reference>
<dbReference type="InterPro" id="IPR000073">
    <property type="entry name" value="AB_hydrolase_1"/>
</dbReference>
<evidence type="ECO:0000313" key="4">
    <source>
        <dbReference type="EMBL" id="MEE2034167.1"/>
    </source>
</evidence>